<evidence type="ECO:0000256" key="1">
    <source>
        <dbReference type="ARBA" id="ARBA00023125"/>
    </source>
</evidence>
<sequence>MFSKTIFGERIKELRKSHSLTQQDVAAHLHLTRTQVSDMENGKSTTSIERLYMLTLYFDVSADYLLGLSDEPKRR</sequence>
<dbReference type="EMBL" id="CP117826">
    <property type="protein sequence ID" value="XCC61695.1"/>
    <property type="molecule type" value="Genomic_DNA"/>
</dbReference>
<evidence type="ECO:0000313" key="3">
    <source>
        <dbReference type="EMBL" id="XCC61695.1"/>
    </source>
</evidence>
<dbReference type="PROSITE" id="PS50943">
    <property type="entry name" value="HTH_CROC1"/>
    <property type="match status" value="1"/>
</dbReference>
<dbReference type="SUPFAM" id="SSF47413">
    <property type="entry name" value="lambda repressor-like DNA-binding domains"/>
    <property type="match status" value="1"/>
</dbReference>
<dbReference type="PANTHER" id="PTHR46558:SF11">
    <property type="entry name" value="HTH-TYPE TRANSCRIPTIONAL REGULATOR XRE"/>
    <property type="match status" value="1"/>
</dbReference>
<evidence type="ECO:0000259" key="2">
    <source>
        <dbReference type="PROSITE" id="PS50943"/>
    </source>
</evidence>
<dbReference type="SMART" id="SM00530">
    <property type="entry name" value="HTH_XRE"/>
    <property type="match status" value="1"/>
</dbReference>
<proteinExistence type="predicted"/>
<dbReference type="PANTHER" id="PTHR46558">
    <property type="entry name" value="TRACRIPTIONAL REGULATORY PROTEIN-RELATED-RELATED"/>
    <property type="match status" value="1"/>
</dbReference>
<accession>A0AAU8A685</accession>
<dbReference type="GO" id="GO:0003677">
    <property type="term" value="F:DNA binding"/>
    <property type="evidence" value="ECO:0007669"/>
    <property type="project" value="UniProtKB-KW"/>
</dbReference>
<dbReference type="RefSeq" id="WP_353423093.1">
    <property type="nucleotide sequence ID" value="NZ_CP117826.1"/>
</dbReference>
<dbReference type="CDD" id="cd00093">
    <property type="entry name" value="HTH_XRE"/>
    <property type="match status" value="1"/>
</dbReference>
<keyword evidence="1" id="KW-0238">DNA-binding</keyword>
<organism evidence="3">
    <name type="scientific">Christensenella massiliensis</name>
    <dbReference type="NCBI Taxonomy" id="1805714"/>
    <lineage>
        <taxon>Bacteria</taxon>
        <taxon>Bacillati</taxon>
        <taxon>Bacillota</taxon>
        <taxon>Clostridia</taxon>
        <taxon>Christensenellales</taxon>
        <taxon>Christensenellaceae</taxon>
        <taxon>Christensenella</taxon>
    </lineage>
</organism>
<reference evidence="3" key="1">
    <citation type="submission" date="2023-02" db="EMBL/GenBank/DDBJ databases">
        <title>Gut commensal Christensenella minuta modulates host metabolism via a new class of secondary bile acids.</title>
        <authorList>
            <person name="Liu C."/>
        </authorList>
    </citation>
    <scope>NUCLEOTIDE SEQUENCE</scope>
    <source>
        <strain evidence="3">CA70</strain>
    </source>
</reference>
<gene>
    <name evidence="3" type="ORF">PUP29_09175</name>
</gene>
<dbReference type="InterPro" id="IPR010982">
    <property type="entry name" value="Lambda_DNA-bd_dom_sf"/>
</dbReference>
<dbReference type="Gene3D" id="1.10.260.40">
    <property type="entry name" value="lambda repressor-like DNA-binding domains"/>
    <property type="match status" value="1"/>
</dbReference>
<dbReference type="InterPro" id="IPR001387">
    <property type="entry name" value="Cro/C1-type_HTH"/>
</dbReference>
<dbReference type="Pfam" id="PF01381">
    <property type="entry name" value="HTH_3"/>
    <property type="match status" value="1"/>
</dbReference>
<dbReference type="AlphaFoldDB" id="A0AAU8A685"/>
<feature type="domain" description="HTH cro/C1-type" evidence="2">
    <location>
        <begin position="11"/>
        <end position="65"/>
    </location>
</feature>
<protein>
    <submittedName>
        <fullName evidence="3">Helix-turn-helix transcriptional regulator</fullName>
    </submittedName>
</protein>
<name>A0AAU8A685_9FIRM</name>